<sequence length="180" mass="19962">EFEGVHVAGKKLFQFKTKLPQLLNWEEYGLRITVLEGAVIPSGTIEVAITALVGGEFILPEDSELVSAVYTITVSKPLLKPVLLEIQHCVSIETQPQADYLSFVTASSSDRCPFKFQSVNEGSFPVGSQYGSILISEFSEWAIVRTIKGWLKKLRHSSRSVSSQSMENKNPLMQGMICNH</sequence>
<dbReference type="InParanoid" id="A0A1X7TD45"/>
<reference evidence="1" key="1">
    <citation type="submission" date="2017-05" db="UniProtKB">
        <authorList>
            <consortium name="EnsemblMetazoa"/>
        </authorList>
    </citation>
    <scope>IDENTIFICATION</scope>
</reference>
<dbReference type="EnsemblMetazoa" id="Aqu2.1.12495_001">
    <property type="protein sequence ID" value="Aqu2.1.12495_001"/>
    <property type="gene ID" value="Aqu2.1.12495"/>
</dbReference>
<dbReference type="AlphaFoldDB" id="A0A1X7TD45"/>
<organism evidence="1">
    <name type="scientific">Amphimedon queenslandica</name>
    <name type="common">Sponge</name>
    <dbReference type="NCBI Taxonomy" id="400682"/>
    <lineage>
        <taxon>Eukaryota</taxon>
        <taxon>Metazoa</taxon>
        <taxon>Porifera</taxon>
        <taxon>Demospongiae</taxon>
        <taxon>Heteroscleromorpha</taxon>
        <taxon>Haplosclerida</taxon>
        <taxon>Niphatidae</taxon>
        <taxon>Amphimedon</taxon>
    </lineage>
</organism>
<evidence type="ECO:0000313" key="1">
    <source>
        <dbReference type="EnsemblMetazoa" id="Aqu2.1.12495_001"/>
    </source>
</evidence>
<name>A0A1X7TD45_AMPQE</name>
<dbReference type="OrthoDB" id="5973910at2759"/>
<accession>A0A1X7TD45</accession>
<proteinExistence type="predicted"/>
<protein>
    <submittedName>
        <fullName evidence="1">Uncharacterized protein</fullName>
    </submittedName>
</protein>